<dbReference type="GO" id="GO:0005737">
    <property type="term" value="C:cytoplasm"/>
    <property type="evidence" value="ECO:0007669"/>
    <property type="project" value="UniProtKB-SubCell"/>
</dbReference>
<dbReference type="EnsemblProtists" id="EKX39284">
    <property type="protein sequence ID" value="EKX39284"/>
    <property type="gene ID" value="GUITHDRAFT_89174"/>
</dbReference>
<keyword evidence="4" id="KW-0547">Nucleotide-binding</keyword>
<dbReference type="HOGENOM" id="CLU_010131_2_1_1"/>
<evidence type="ECO:0000256" key="4">
    <source>
        <dbReference type="ARBA" id="ARBA00022741"/>
    </source>
</evidence>
<comment type="subcellular location">
    <subcellularLocation>
        <location evidence="1">Cytoplasm</location>
    </subcellularLocation>
</comment>
<dbReference type="AlphaFoldDB" id="L1ITU8"/>
<reference evidence="8" key="2">
    <citation type="submission" date="2012-11" db="EMBL/GenBank/DDBJ databases">
        <authorList>
            <person name="Kuo A."/>
            <person name="Curtis B.A."/>
            <person name="Tanifuji G."/>
            <person name="Burki F."/>
            <person name="Gruber A."/>
            <person name="Irimia M."/>
            <person name="Maruyama S."/>
            <person name="Arias M.C."/>
            <person name="Ball S.G."/>
            <person name="Gile G.H."/>
            <person name="Hirakawa Y."/>
            <person name="Hopkins J.F."/>
            <person name="Rensing S.A."/>
            <person name="Schmutz J."/>
            <person name="Symeonidi A."/>
            <person name="Elias M."/>
            <person name="Eveleigh R.J."/>
            <person name="Herman E.K."/>
            <person name="Klute M.J."/>
            <person name="Nakayama T."/>
            <person name="Obornik M."/>
            <person name="Reyes-Prieto A."/>
            <person name="Armbrust E.V."/>
            <person name="Aves S.J."/>
            <person name="Beiko R.G."/>
            <person name="Coutinho P."/>
            <person name="Dacks J.B."/>
            <person name="Durnford D.G."/>
            <person name="Fast N.M."/>
            <person name="Green B.R."/>
            <person name="Grisdale C."/>
            <person name="Hempe F."/>
            <person name="Henrissat B."/>
            <person name="Hoppner M.P."/>
            <person name="Ishida K.-I."/>
            <person name="Kim E."/>
            <person name="Koreny L."/>
            <person name="Kroth P.G."/>
            <person name="Liu Y."/>
            <person name="Malik S.-B."/>
            <person name="Maier U.G."/>
            <person name="McRose D."/>
            <person name="Mock T."/>
            <person name="Neilson J.A."/>
            <person name="Onodera N.T."/>
            <person name="Poole A.M."/>
            <person name="Pritham E.J."/>
            <person name="Richards T.A."/>
            <person name="Rocap G."/>
            <person name="Roy S.W."/>
            <person name="Sarai C."/>
            <person name="Schaack S."/>
            <person name="Shirato S."/>
            <person name="Slamovits C.H."/>
            <person name="Spencer D.F."/>
            <person name="Suzuki S."/>
            <person name="Worden A.Z."/>
            <person name="Zauner S."/>
            <person name="Barry K."/>
            <person name="Bell C."/>
            <person name="Bharti A.K."/>
            <person name="Crow J.A."/>
            <person name="Grimwood J."/>
            <person name="Kramer R."/>
            <person name="Lindquist E."/>
            <person name="Lucas S."/>
            <person name="Salamov A."/>
            <person name="McFadden G.I."/>
            <person name="Lane C.E."/>
            <person name="Keeling P.J."/>
            <person name="Gray M.W."/>
            <person name="Grigoriev I.V."/>
            <person name="Archibald J.M."/>
        </authorList>
    </citation>
    <scope>NUCLEOTIDE SEQUENCE</scope>
    <source>
        <strain evidence="8">CCMP2712</strain>
    </source>
</reference>
<gene>
    <name evidence="6" type="ORF">GUITHDRAFT_89174</name>
</gene>
<evidence type="ECO:0000256" key="1">
    <source>
        <dbReference type="ARBA" id="ARBA00004496"/>
    </source>
</evidence>
<keyword evidence="2" id="KW-0963">Cytoplasm</keyword>
<dbReference type="GO" id="GO:0070736">
    <property type="term" value="F:protein-glycine ligase activity, initiating"/>
    <property type="evidence" value="ECO:0007669"/>
    <property type="project" value="TreeGrafter"/>
</dbReference>
<organism evidence="6">
    <name type="scientific">Guillardia theta (strain CCMP2712)</name>
    <name type="common">Cryptophyte</name>
    <dbReference type="NCBI Taxonomy" id="905079"/>
    <lineage>
        <taxon>Eukaryota</taxon>
        <taxon>Cryptophyceae</taxon>
        <taxon>Pyrenomonadales</taxon>
        <taxon>Geminigeraceae</taxon>
        <taxon>Guillardia</taxon>
    </lineage>
</organism>
<dbReference type="InterPro" id="IPR051437">
    <property type="entry name" value="TTLL_monoglycylase"/>
</dbReference>
<evidence type="ECO:0000256" key="5">
    <source>
        <dbReference type="ARBA" id="ARBA00022840"/>
    </source>
</evidence>
<dbReference type="EMBL" id="JH993041">
    <property type="protein sequence ID" value="EKX39284.1"/>
    <property type="molecule type" value="Genomic_DNA"/>
</dbReference>
<dbReference type="PROSITE" id="PS51221">
    <property type="entry name" value="TTL"/>
    <property type="match status" value="1"/>
</dbReference>
<dbReference type="Pfam" id="PF03133">
    <property type="entry name" value="TTL"/>
    <property type="match status" value="1"/>
</dbReference>
<dbReference type="InterPro" id="IPR004344">
    <property type="entry name" value="TTL/TTLL_fam"/>
</dbReference>
<evidence type="ECO:0000313" key="8">
    <source>
        <dbReference type="Proteomes" id="UP000011087"/>
    </source>
</evidence>
<dbReference type="GeneID" id="17295937"/>
<evidence type="ECO:0000256" key="2">
    <source>
        <dbReference type="ARBA" id="ARBA00022490"/>
    </source>
</evidence>
<evidence type="ECO:0000313" key="7">
    <source>
        <dbReference type="EnsemblProtists" id="EKX39284"/>
    </source>
</evidence>
<keyword evidence="3" id="KW-0436">Ligase</keyword>
<dbReference type="GO" id="GO:0015630">
    <property type="term" value="C:microtubule cytoskeleton"/>
    <property type="evidence" value="ECO:0007669"/>
    <property type="project" value="TreeGrafter"/>
</dbReference>
<accession>L1ITU8</accession>
<dbReference type="PaxDb" id="55529-EKX39284"/>
<dbReference type="KEGG" id="gtt:GUITHDRAFT_89174"/>
<dbReference type="GO" id="GO:0005524">
    <property type="term" value="F:ATP binding"/>
    <property type="evidence" value="ECO:0007669"/>
    <property type="project" value="UniProtKB-KW"/>
</dbReference>
<feature type="non-terminal residue" evidence="6">
    <location>
        <position position="260"/>
    </location>
</feature>
<keyword evidence="5" id="KW-0067">ATP-binding</keyword>
<dbReference type="OrthoDB" id="202825at2759"/>
<dbReference type="PANTHER" id="PTHR45870">
    <property type="entry name" value="TUBULIN MONOGLYCYLASE TTLL3"/>
    <property type="match status" value="1"/>
</dbReference>
<dbReference type="RefSeq" id="XP_005826264.1">
    <property type="nucleotide sequence ID" value="XM_005826207.1"/>
</dbReference>
<dbReference type="eggNOG" id="KOG2157">
    <property type="taxonomic scope" value="Eukaryota"/>
</dbReference>
<dbReference type="PANTHER" id="PTHR45870:SF2">
    <property type="entry name" value="TUBULIN MONOGLYCYLASE TTLL3"/>
    <property type="match status" value="1"/>
</dbReference>
<reference evidence="6 8" key="1">
    <citation type="journal article" date="2012" name="Nature">
        <title>Algal genomes reveal evolutionary mosaicism and the fate of nucleomorphs.</title>
        <authorList>
            <consortium name="DOE Joint Genome Institute"/>
            <person name="Curtis B.A."/>
            <person name="Tanifuji G."/>
            <person name="Burki F."/>
            <person name="Gruber A."/>
            <person name="Irimia M."/>
            <person name="Maruyama S."/>
            <person name="Arias M.C."/>
            <person name="Ball S.G."/>
            <person name="Gile G.H."/>
            <person name="Hirakawa Y."/>
            <person name="Hopkins J.F."/>
            <person name="Kuo A."/>
            <person name="Rensing S.A."/>
            <person name="Schmutz J."/>
            <person name="Symeonidi A."/>
            <person name="Elias M."/>
            <person name="Eveleigh R.J."/>
            <person name="Herman E.K."/>
            <person name="Klute M.J."/>
            <person name="Nakayama T."/>
            <person name="Obornik M."/>
            <person name="Reyes-Prieto A."/>
            <person name="Armbrust E.V."/>
            <person name="Aves S.J."/>
            <person name="Beiko R.G."/>
            <person name="Coutinho P."/>
            <person name="Dacks J.B."/>
            <person name="Durnford D.G."/>
            <person name="Fast N.M."/>
            <person name="Green B.R."/>
            <person name="Grisdale C.J."/>
            <person name="Hempel F."/>
            <person name="Henrissat B."/>
            <person name="Hoppner M.P."/>
            <person name="Ishida K."/>
            <person name="Kim E."/>
            <person name="Koreny L."/>
            <person name="Kroth P.G."/>
            <person name="Liu Y."/>
            <person name="Malik S.B."/>
            <person name="Maier U.G."/>
            <person name="McRose D."/>
            <person name="Mock T."/>
            <person name="Neilson J.A."/>
            <person name="Onodera N.T."/>
            <person name="Poole A.M."/>
            <person name="Pritham E.J."/>
            <person name="Richards T.A."/>
            <person name="Rocap G."/>
            <person name="Roy S.W."/>
            <person name="Sarai C."/>
            <person name="Schaack S."/>
            <person name="Shirato S."/>
            <person name="Slamovits C.H."/>
            <person name="Spencer D.F."/>
            <person name="Suzuki S."/>
            <person name="Worden A.Z."/>
            <person name="Zauner S."/>
            <person name="Barry K."/>
            <person name="Bell C."/>
            <person name="Bharti A.K."/>
            <person name="Crow J.A."/>
            <person name="Grimwood J."/>
            <person name="Kramer R."/>
            <person name="Lindquist E."/>
            <person name="Lucas S."/>
            <person name="Salamov A."/>
            <person name="McFadden G.I."/>
            <person name="Lane C.E."/>
            <person name="Keeling P.J."/>
            <person name="Gray M.W."/>
            <person name="Grigoriev I.V."/>
            <person name="Archibald J.M."/>
        </authorList>
    </citation>
    <scope>NUCLEOTIDE SEQUENCE</scope>
    <source>
        <strain evidence="6 8">CCMP2712</strain>
    </source>
</reference>
<proteinExistence type="predicted"/>
<evidence type="ECO:0000313" key="6">
    <source>
        <dbReference type="EMBL" id="EKX39284.1"/>
    </source>
</evidence>
<dbReference type="OMA" id="RVCLTCI"/>
<keyword evidence="8" id="KW-1185">Reference proteome</keyword>
<name>L1ITU8_GUITC</name>
<protein>
    <submittedName>
        <fullName evidence="6 7">Uncharacterized protein</fullName>
    </submittedName>
</protein>
<reference evidence="7" key="3">
    <citation type="submission" date="2016-03" db="UniProtKB">
        <authorList>
            <consortium name="EnsemblProtists"/>
        </authorList>
    </citation>
    <scope>IDENTIFICATION</scope>
</reference>
<dbReference type="Proteomes" id="UP000011087">
    <property type="component" value="Unassembled WGS sequence"/>
</dbReference>
<sequence length="260" mass="29955">MDGVRNVWLVKPGCGTRGNGIKCFDGMRELLCYAAGRKKGAIAQKYIENCLLLHDKKFDIRSWTLVSNWNPLTAWIHEPYMRICTESHSLDADSLKNHFKHLCNRCVQVKSGKYEEQDSEEDGSMWSVETLKKYLEENFEGGESLWKKVEDQIRRISLMCLHCVQDLIENKEGCFEWFGLDYVVDDNFNVWLLECNISPDLSMGTEVLDRLVPLAVRGVFDLLSSKGAATSSWELVFCGKEIKRESLQRRQVVRQGIMTE</sequence>
<dbReference type="Gene3D" id="3.30.470.20">
    <property type="entry name" value="ATP-grasp fold, B domain"/>
    <property type="match status" value="1"/>
</dbReference>
<dbReference type="SUPFAM" id="SSF56059">
    <property type="entry name" value="Glutathione synthetase ATP-binding domain-like"/>
    <property type="match status" value="1"/>
</dbReference>
<evidence type="ECO:0000256" key="3">
    <source>
        <dbReference type="ARBA" id="ARBA00022598"/>
    </source>
</evidence>